<reference evidence="6 7" key="1">
    <citation type="journal article" date="2011" name="J. Bacteriol.">
        <title>Genome sequence of Methyloversatilis universalis FAM5T, a methylotrophic representative of the order Rhodocyclales.</title>
        <authorList>
            <person name="Kittichotirat W."/>
            <person name="Good N.M."/>
            <person name="Hall R."/>
            <person name="Bringel F."/>
            <person name="Lajus A."/>
            <person name="Medigue C."/>
            <person name="Smalley N.E."/>
            <person name="Beck D."/>
            <person name="Bumgarner R."/>
            <person name="Vuilleumier S."/>
            <person name="Kalyuzhnaya M.G."/>
        </authorList>
    </citation>
    <scope>NUCLEOTIDE SEQUENCE [LARGE SCALE GENOMIC DNA]</scope>
    <source>
        <strain evidence="7">ATCC BAA-1314 / JCM 13912 / FAM5</strain>
    </source>
</reference>
<evidence type="ECO:0000256" key="5">
    <source>
        <dbReference type="RuleBase" id="RU003657"/>
    </source>
</evidence>
<name>F5RB35_METUF</name>
<dbReference type="AlphaFoldDB" id="F5RB35"/>
<dbReference type="Pfam" id="PF00977">
    <property type="entry name" value="His_biosynth"/>
    <property type="match status" value="1"/>
</dbReference>
<dbReference type="eggNOG" id="COG1411">
    <property type="taxonomic scope" value="Bacteria"/>
</dbReference>
<comment type="similarity">
    <text evidence="1 5">Belongs to the HisA/HisF family.</text>
</comment>
<evidence type="ECO:0000256" key="4">
    <source>
        <dbReference type="ARBA" id="ARBA00029440"/>
    </source>
</evidence>
<dbReference type="GO" id="GO:0003949">
    <property type="term" value="F:1-(5-phosphoribosyl)-5-[(5-phosphoribosylamino)methylideneamino]imidazole-4-carboxamide isomerase activity"/>
    <property type="evidence" value="ECO:0007669"/>
    <property type="project" value="InterPro"/>
</dbReference>
<accession>F5RB35</accession>
<dbReference type="InterPro" id="IPR006062">
    <property type="entry name" value="His_biosynth"/>
</dbReference>
<protein>
    <submittedName>
        <fullName evidence="6">Histidine biosynthesis protein</fullName>
    </submittedName>
</protein>
<dbReference type="SUPFAM" id="SSF51366">
    <property type="entry name" value="Ribulose-phoshate binding barrel"/>
    <property type="match status" value="1"/>
</dbReference>
<evidence type="ECO:0000256" key="3">
    <source>
        <dbReference type="ARBA" id="ARBA00023102"/>
    </source>
</evidence>
<evidence type="ECO:0000313" key="6">
    <source>
        <dbReference type="EMBL" id="EGK72171.1"/>
    </source>
</evidence>
<proteinExistence type="inferred from homology"/>
<dbReference type="EMBL" id="AFHG01000042">
    <property type="protein sequence ID" value="EGK72171.1"/>
    <property type="molecule type" value="Genomic_DNA"/>
</dbReference>
<evidence type="ECO:0000256" key="2">
    <source>
        <dbReference type="ARBA" id="ARBA00022605"/>
    </source>
</evidence>
<keyword evidence="3 5" id="KW-0368">Histidine biosynthesis</keyword>
<dbReference type="PANTHER" id="PTHR43090:SF2">
    <property type="entry name" value="1-(5-PHOSPHORIBOSYL)-5-[(5-PHOSPHORIBOSYLAMINO)METHYLIDENEAMINO] IMIDAZOLE-4-CARBOXAMIDE ISOMERASE"/>
    <property type="match status" value="1"/>
</dbReference>
<keyword evidence="7" id="KW-1185">Reference proteome</keyword>
<dbReference type="InterPro" id="IPR011060">
    <property type="entry name" value="RibuloseP-bd_barrel"/>
</dbReference>
<evidence type="ECO:0000256" key="1">
    <source>
        <dbReference type="ARBA" id="ARBA00009667"/>
    </source>
</evidence>
<dbReference type="Proteomes" id="UP000005019">
    <property type="component" value="Unassembled WGS sequence"/>
</dbReference>
<dbReference type="Gene3D" id="3.20.20.70">
    <property type="entry name" value="Aldolase class I"/>
    <property type="match status" value="1"/>
</dbReference>
<dbReference type="InterPro" id="IPR013785">
    <property type="entry name" value="Aldolase_TIM"/>
</dbReference>
<organism evidence="6 7">
    <name type="scientific">Methyloversatilis universalis (strain ATCC BAA-1314 / DSM 25237 / JCM 13912 / CCUG 52030 / FAM5)</name>
    <dbReference type="NCBI Taxonomy" id="1000565"/>
    <lineage>
        <taxon>Bacteria</taxon>
        <taxon>Pseudomonadati</taxon>
        <taxon>Pseudomonadota</taxon>
        <taxon>Betaproteobacteria</taxon>
        <taxon>Nitrosomonadales</taxon>
        <taxon>Sterolibacteriaceae</taxon>
        <taxon>Methyloversatilis</taxon>
    </lineage>
</organism>
<comment type="caution">
    <text evidence="6">The sequence shown here is derived from an EMBL/GenBank/DDBJ whole genome shotgun (WGS) entry which is preliminary data.</text>
</comment>
<dbReference type="InterPro" id="IPR044524">
    <property type="entry name" value="Isoase_HisA-like"/>
</dbReference>
<comment type="pathway">
    <text evidence="4">Amino-acid biosynthesis.</text>
</comment>
<dbReference type="GO" id="GO:0005737">
    <property type="term" value="C:cytoplasm"/>
    <property type="evidence" value="ECO:0007669"/>
    <property type="project" value="TreeGrafter"/>
</dbReference>
<gene>
    <name evidence="6" type="ORF">METUNv1_01474</name>
</gene>
<dbReference type="GO" id="GO:0000105">
    <property type="term" value="P:L-histidine biosynthetic process"/>
    <property type="evidence" value="ECO:0007669"/>
    <property type="project" value="UniProtKB-KW"/>
</dbReference>
<dbReference type="PANTHER" id="PTHR43090">
    <property type="entry name" value="1-(5-PHOSPHORIBOSYL)-5-[(5-PHOSPHORIBOSYLAMINO)METHYLIDENEAMINO] IMIDAZOLE-4-CARBOXAMIDE ISOMERASE"/>
    <property type="match status" value="1"/>
</dbReference>
<evidence type="ECO:0000313" key="7">
    <source>
        <dbReference type="Proteomes" id="UP000005019"/>
    </source>
</evidence>
<dbReference type="GO" id="GO:0000162">
    <property type="term" value="P:L-tryptophan biosynthetic process"/>
    <property type="evidence" value="ECO:0007669"/>
    <property type="project" value="TreeGrafter"/>
</dbReference>
<keyword evidence="2 5" id="KW-0028">Amino-acid biosynthesis</keyword>
<sequence>MIDLMQGQVVHARRGDRQAYQPLRSRLVEGCAPEAVVDALIAATGAGHLYIADLDAIRGLGDHRAQIAALVARHPAIEFWVDGGFAGAAAARALHAATGALPILGSETLTEPAALATLAATGVPALLSLDHRGGLPLGPAWAHDATGWPARVIAMELARVGADSGPDLALIARLRALRPQVSVIAAGGVRDAADLAALDAAGVPAVLVASALHDGRL</sequence>
<dbReference type="STRING" id="1000565.METUNv1_01474"/>